<keyword evidence="3" id="KW-1185">Reference proteome</keyword>
<evidence type="ECO:0000313" key="2">
    <source>
        <dbReference type="EMBL" id="MCM2675766.1"/>
    </source>
</evidence>
<evidence type="ECO:0000313" key="3">
    <source>
        <dbReference type="Proteomes" id="UP001203665"/>
    </source>
</evidence>
<dbReference type="RefSeq" id="WP_251606928.1">
    <property type="nucleotide sequence ID" value="NZ_JAMQJY010000001.1"/>
</dbReference>
<accession>A0ABT0XIN2</accession>
<feature type="transmembrane region" description="Helical" evidence="1">
    <location>
        <begin position="33"/>
        <end position="57"/>
    </location>
</feature>
<comment type="caution">
    <text evidence="2">The sequence shown here is derived from an EMBL/GenBank/DDBJ whole genome shotgun (WGS) entry which is preliminary data.</text>
</comment>
<reference evidence="2" key="1">
    <citation type="submission" date="2022-06" db="EMBL/GenBank/DDBJ databases">
        <title>Alkalicoccobacillus porphyridii sp. nov., isolated from a marine red alga, Porphyridium purpureum and reclassification of Shouchella plakortidis and Shouchella gibsonii as Alkalicoccobacillus plakortidis comb. nov. and Alkalicoccobacillus gibsonii comb. nov.</title>
        <authorList>
            <person name="Kim K.H."/>
            <person name="Lee J.K."/>
            <person name="Han D.M."/>
            <person name="Baek J.H."/>
            <person name="Jeon C.O."/>
        </authorList>
    </citation>
    <scope>NUCLEOTIDE SEQUENCE</scope>
    <source>
        <strain evidence="2">DSM 19153</strain>
    </source>
</reference>
<feature type="transmembrane region" description="Helical" evidence="1">
    <location>
        <begin position="90"/>
        <end position="110"/>
    </location>
</feature>
<feature type="transmembrane region" description="Helical" evidence="1">
    <location>
        <begin position="122"/>
        <end position="148"/>
    </location>
</feature>
<keyword evidence="1" id="KW-0812">Transmembrane</keyword>
<gene>
    <name evidence="2" type="ORF">NDM98_09855</name>
</gene>
<proteinExistence type="predicted"/>
<organism evidence="2 3">
    <name type="scientific">Alkalicoccobacillus plakortidis</name>
    <dbReference type="NCBI Taxonomy" id="444060"/>
    <lineage>
        <taxon>Bacteria</taxon>
        <taxon>Bacillati</taxon>
        <taxon>Bacillota</taxon>
        <taxon>Bacilli</taxon>
        <taxon>Bacillales</taxon>
        <taxon>Bacillaceae</taxon>
        <taxon>Alkalicoccobacillus</taxon>
    </lineage>
</organism>
<dbReference type="EMBL" id="JAMQJY010000001">
    <property type="protein sequence ID" value="MCM2675766.1"/>
    <property type="molecule type" value="Genomic_DNA"/>
</dbReference>
<protein>
    <submittedName>
        <fullName evidence="2">Small multi-drug export protein</fullName>
    </submittedName>
</protein>
<sequence>MGYLIAYILVFLFAATPFFEGVAIIPIGTVAGLNPFVAALIALIGNILTVLLVIVFVEQIKAWMERRRIKKGKPEKTKKNERAQRVFTKYGLPGLCLIGPTFGSHLTALVGMSLSGSKSRTAIWMSISLTVWCLAMALVSFYGLGHLIEDNETSRMLRDFIESYN</sequence>
<dbReference type="InterPro" id="IPR009577">
    <property type="entry name" value="Sm_multidrug_ex"/>
</dbReference>
<dbReference type="Proteomes" id="UP001203665">
    <property type="component" value="Unassembled WGS sequence"/>
</dbReference>
<keyword evidence="1" id="KW-1133">Transmembrane helix</keyword>
<name>A0ABT0XIN2_9BACI</name>
<dbReference type="Pfam" id="PF06695">
    <property type="entry name" value="Sm_multidrug_ex"/>
    <property type="match status" value="1"/>
</dbReference>
<evidence type="ECO:0000256" key="1">
    <source>
        <dbReference type="SAM" id="Phobius"/>
    </source>
</evidence>
<keyword evidence="1" id="KW-0472">Membrane</keyword>